<dbReference type="CDD" id="cd07344">
    <property type="entry name" value="M48_yhfN_like"/>
    <property type="match status" value="1"/>
</dbReference>
<reference evidence="3 4" key="1">
    <citation type="submission" date="2018-04" db="EMBL/GenBank/DDBJ databases">
        <title>Massilia violaceinigra sp. nov., a novel purple-pigmented bacterium isolated from Tianshan glacier, Xinjiang, China.</title>
        <authorList>
            <person name="Wang H."/>
        </authorList>
    </citation>
    <scope>NUCLEOTIDE SEQUENCE [LARGE SCALE GENOMIC DNA]</scope>
    <source>
        <strain evidence="3 4">B448-2</strain>
    </source>
</reference>
<feature type="domain" description="YgjP-like metallopeptidase" evidence="2">
    <location>
        <begin position="107"/>
        <end position="316"/>
    </location>
</feature>
<evidence type="ECO:0000256" key="1">
    <source>
        <dbReference type="SAM" id="MobiDB-lite"/>
    </source>
</evidence>
<accession>A0A2U2HF69</accession>
<comment type="caution">
    <text evidence="3">The sequence shown here is derived from an EMBL/GenBank/DDBJ whole genome shotgun (WGS) entry which is preliminary data.</text>
</comment>
<proteinExistence type="predicted"/>
<evidence type="ECO:0000259" key="2">
    <source>
        <dbReference type="Pfam" id="PF01863"/>
    </source>
</evidence>
<name>A0A2U2HF69_9BURK</name>
<feature type="compositionally biased region" description="Pro residues" evidence="1">
    <location>
        <begin position="69"/>
        <end position="79"/>
    </location>
</feature>
<evidence type="ECO:0000313" key="3">
    <source>
        <dbReference type="EMBL" id="PWF42688.1"/>
    </source>
</evidence>
<dbReference type="EMBL" id="PXWF02000293">
    <property type="protein sequence ID" value="PWF42688.1"/>
    <property type="molecule type" value="Genomic_DNA"/>
</dbReference>
<sequence>MVRATPTQNMTPKTDTQQLELFAQDFFAALEPVAKKPSPPQPLFKAPPAPPRVLPAPPAAQSPTHLPTHLPPHLPPHLPDAPAVPMRRIELGPHKLEFELRRSTRRSIGFMIDDSGLRVTAPKRITLAEIDNAIRAKQGWILSKLSERGERRAARQQKPPVAWVDGAELPFMGAQITLRLVPAARSHCNFDAELRVLTVGVVEGLAEHQLQERVRIWFQAEAKRLFAERLDLYAARLGVGYSAFALSSAGTRWGSCTTGGSIRLNWRLIHFSLPLIDYVVAHELAHLREMNHSPRFWATVESVYPDYDGARAALRTRSQELPVLFPAA</sequence>
<feature type="compositionally biased region" description="Pro residues" evidence="1">
    <location>
        <begin position="37"/>
        <end position="60"/>
    </location>
</feature>
<dbReference type="Gene3D" id="3.30.2010.10">
    <property type="entry name" value="Metalloproteases ('zincins'), catalytic domain"/>
    <property type="match status" value="1"/>
</dbReference>
<dbReference type="Proteomes" id="UP000241421">
    <property type="component" value="Unassembled WGS sequence"/>
</dbReference>
<dbReference type="PANTHER" id="PTHR30399">
    <property type="entry name" value="UNCHARACTERIZED PROTEIN YGJP"/>
    <property type="match status" value="1"/>
</dbReference>
<dbReference type="InterPro" id="IPR053136">
    <property type="entry name" value="UTP_pyrophosphatase-like"/>
</dbReference>
<evidence type="ECO:0000313" key="4">
    <source>
        <dbReference type="Proteomes" id="UP000241421"/>
    </source>
</evidence>
<dbReference type="PANTHER" id="PTHR30399:SF1">
    <property type="entry name" value="UTP PYROPHOSPHATASE"/>
    <property type="match status" value="1"/>
</dbReference>
<dbReference type="OrthoDB" id="9811177at2"/>
<keyword evidence="4" id="KW-1185">Reference proteome</keyword>
<dbReference type="AlphaFoldDB" id="A0A2U2HF69"/>
<feature type="region of interest" description="Disordered" evidence="1">
    <location>
        <begin position="34"/>
        <end position="83"/>
    </location>
</feature>
<dbReference type="InterPro" id="IPR002725">
    <property type="entry name" value="YgjP-like_metallopeptidase"/>
</dbReference>
<protein>
    <submittedName>
        <fullName evidence="3">M48 family peptidase</fullName>
    </submittedName>
</protein>
<gene>
    <name evidence="3" type="ORF">C7C56_022330</name>
</gene>
<organism evidence="3 4">
    <name type="scientific">Massilia glaciei</name>
    <dbReference type="NCBI Taxonomy" id="1524097"/>
    <lineage>
        <taxon>Bacteria</taxon>
        <taxon>Pseudomonadati</taxon>
        <taxon>Pseudomonadota</taxon>
        <taxon>Betaproteobacteria</taxon>
        <taxon>Burkholderiales</taxon>
        <taxon>Oxalobacteraceae</taxon>
        <taxon>Telluria group</taxon>
        <taxon>Massilia</taxon>
    </lineage>
</organism>
<dbReference type="Pfam" id="PF01863">
    <property type="entry name" value="YgjP-like"/>
    <property type="match status" value="1"/>
</dbReference>